<evidence type="ECO:0000256" key="2">
    <source>
        <dbReference type="SAM" id="Phobius"/>
    </source>
</evidence>
<name>A0A4Q5MXB7_9MICO</name>
<dbReference type="Gene3D" id="3.60.21.70">
    <property type="entry name" value="PhoD-like phosphatase"/>
    <property type="match status" value="1"/>
</dbReference>
<feature type="compositionally biased region" description="Pro residues" evidence="1">
    <location>
        <begin position="17"/>
        <end position="37"/>
    </location>
</feature>
<reference evidence="4 5" key="1">
    <citation type="submission" date="2019-01" db="EMBL/GenBank/DDBJ databases">
        <title>Novel species of Cellulomonas.</title>
        <authorList>
            <person name="Liu Q."/>
            <person name="Xin Y.-H."/>
        </authorList>
    </citation>
    <scope>NUCLEOTIDE SEQUENCE [LARGE SCALE GENOMIC DNA]</scope>
    <source>
        <strain evidence="4 5">HLT2-17</strain>
    </source>
</reference>
<dbReference type="InterPro" id="IPR038607">
    <property type="entry name" value="PhoD-like_sf"/>
</dbReference>
<dbReference type="Pfam" id="PF09423">
    <property type="entry name" value="PhoD"/>
    <property type="match status" value="1"/>
</dbReference>
<feature type="transmembrane region" description="Helical" evidence="2">
    <location>
        <begin position="49"/>
        <end position="71"/>
    </location>
</feature>
<dbReference type="RefSeq" id="WP_130103291.1">
    <property type="nucleotide sequence ID" value="NZ_SDWW01000035.1"/>
</dbReference>
<feature type="domain" description="PhoD-like phosphatase metallophosphatase" evidence="3">
    <location>
        <begin position="211"/>
        <end position="423"/>
    </location>
</feature>
<comment type="caution">
    <text evidence="4">The sequence shown here is derived from an EMBL/GenBank/DDBJ whole genome shotgun (WGS) entry which is preliminary data.</text>
</comment>
<dbReference type="PANTHER" id="PTHR33987:SF1">
    <property type="entry name" value="CALCINEURIN-LIKE METALLO-PHOSPHOESTERASE SUPERFAMILY PROTEIN"/>
    <property type="match status" value="1"/>
</dbReference>
<proteinExistence type="predicted"/>
<dbReference type="InterPro" id="IPR029052">
    <property type="entry name" value="Metallo-depent_PP-like"/>
</dbReference>
<organism evidence="4 5">
    <name type="scientific">Pengzhenrongella frigida</name>
    <dbReference type="NCBI Taxonomy" id="1259133"/>
    <lineage>
        <taxon>Bacteria</taxon>
        <taxon>Bacillati</taxon>
        <taxon>Actinomycetota</taxon>
        <taxon>Actinomycetes</taxon>
        <taxon>Micrococcales</taxon>
        <taxon>Pengzhenrongella</taxon>
    </lineage>
</organism>
<dbReference type="PANTHER" id="PTHR33987">
    <property type="entry name" value="CALCINEURIN-LIKE METALLO-PHOSPHOESTERASE SUPERFAMILY PROTEIN"/>
    <property type="match status" value="1"/>
</dbReference>
<dbReference type="InterPro" id="IPR018946">
    <property type="entry name" value="PhoD-like_MPP"/>
</dbReference>
<keyword evidence="2" id="KW-0472">Membrane</keyword>
<dbReference type="OrthoDB" id="1095434at2"/>
<accession>A0A4Q5MXB7</accession>
<feature type="region of interest" description="Disordered" evidence="1">
    <location>
        <begin position="1"/>
        <end position="46"/>
    </location>
</feature>
<evidence type="ECO:0000313" key="4">
    <source>
        <dbReference type="EMBL" id="RYV50382.1"/>
    </source>
</evidence>
<dbReference type="Proteomes" id="UP000293764">
    <property type="component" value="Unassembled WGS sequence"/>
</dbReference>
<keyword evidence="5" id="KW-1185">Reference proteome</keyword>
<feature type="compositionally biased region" description="Basic and acidic residues" evidence="1">
    <location>
        <begin position="1"/>
        <end position="10"/>
    </location>
</feature>
<evidence type="ECO:0000259" key="3">
    <source>
        <dbReference type="Pfam" id="PF09423"/>
    </source>
</evidence>
<evidence type="ECO:0000256" key="1">
    <source>
        <dbReference type="SAM" id="MobiDB-lite"/>
    </source>
</evidence>
<keyword evidence="2" id="KW-1133">Transmembrane helix</keyword>
<protein>
    <recommendedName>
        <fullName evidence="3">PhoD-like phosphatase metallophosphatase domain-containing protein</fullName>
    </recommendedName>
</protein>
<evidence type="ECO:0000313" key="5">
    <source>
        <dbReference type="Proteomes" id="UP000293764"/>
    </source>
</evidence>
<gene>
    <name evidence="4" type="ORF">EUA98_13910</name>
</gene>
<keyword evidence="2" id="KW-0812">Transmembrane</keyword>
<dbReference type="AlphaFoldDB" id="A0A4Q5MXB7"/>
<sequence length="506" mass="51629">MTPSHDDESAAARSGPRPDPIPGTPNPDSPSPSPSGPRAPSRRPTPRRLGWALVAGVAALGLGAALVVGLGNDPEAAPATTATPAASARALRGAAVAPGVAAASDATLIYAVVGAPTTAGFTVSTKTAGAVSVRLVVSPDPTLATGTVYGAPAVPDADGWGKPSVTGLAPGTAYFYAVELTDAAGATTTTDVQGAPATLAGGPASFTVAFGSCLKLGADDEVAFTHLLARSPDLFFHLGDFHYADNSSTSQASHLADLEDQLAGNPALRSVLAAVPTLAIKSDHDAGGGNDAGPGPYTAPNRAAYQQMFATPPLTDPAALYWSFTTGRVKFIFTDHRYPRTATSMMGAAQEAWFKNELTTPEPVKVWVQDSTWNTRADPEPGGDKWSDYPAEHAALGSFIADSAVGKVISLHGDQHALAADDGSHNDWGGFPTFSAGPFRQAASHKGGPWSDGRYPKSTGSVVQQYAVLSVTDTGSSLDVTVTGYDSDDEARVSLTVTVDAPVAVG</sequence>
<dbReference type="SUPFAM" id="SSF56300">
    <property type="entry name" value="Metallo-dependent phosphatases"/>
    <property type="match status" value="1"/>
</dbReference>
<dbReference type="EMBL" id="SDWW01000035">
    <property type="protein sequence ID" value="RYV50382.1"/>
    <property type="molecule type" value="Genomic_DNA"/>
</dbReference>